<reference evidence="1" key="1">
    <citation type="submission" date="2022-04" db="EMBL/GenBank/DDBJ databases">
        <title>Genome of the entomopathogenic fungus Entomophthora muscae.</title>
        <authorList>
            <person name="Elya C."/>
            <person name="Lovett B.R."/>
            <person name="Lee E."/>
            <person name="Macias A.M."/>
            <person name="Hajek A.E."/>
            <person name="De Bivort B.L."/>
            <person name="Kasson M.T."/>
            <person name="De Fine Licht H.H."/>
            <person name="Stajich J.E."/>
        </authorList>
    </citation>
    <scope>NUCLEOTIDE SEQUENCE</scope>
    <source>
        <strain evidence="1">Berkeley</strain>
    </source>
</reference>
<protein>
    <submittedName>
        <fullName evidence="1">Uncharacterized protein</fullName>
    </submittedName>
</protein>
<dbReference type="Proteomes" id="UP001165960">
    <property type="component" value="Unassembled WGS sequence"/>
</dbReference>
<organism evidence="1 2">
    <name type="scientific">Entomophthora muscae</name>
    <dbReference type="NCBI Taxonomy" id="34485"/>
    <lineage>
        <taxon>Eukaryota</taxon>
        <taxon>Fungi</taxon>
        <taxon>Fungi incertae sedis</taxon>
        <taxon>Zoopagomycota</taxon>
        <taxon>Entomophthoromycotina</taxon>
        <taxon>Entomophthoromycetes</taxon>
        <taxon>Entomophthorales</taxon>
        <taxon>Entomophthoraceae</taxon>
        <taxon>Entomophthora</taxon>
    </lineage>
</organism>
<dbReference type="EMBL" id="QTSX02007397">
    <property type="protein sequence ID" value="KAJ9048459.1"/>
    <property type="molecule type" value="Genomic_DNA"/>
</dbReference>
<comment type="caution">
    <text evidence="1">The sequence shown here is derived from an EMBL/GenBank/DDBJ whole genome shotgun (WGS) entry which is preliminary data.</text>
</comment>
<proteinExistence type="predicted"/>
<sequence length="458" mass="48691">MGLLLILAVLSPILASHRPFKSDEMPKTNGWESLRHAANYKDTLAALGISFKYISNAVLKKHRNIPNPTFSQHDFAGKDFQNYTLHEESHSVAPLESAYNATLPSEKAMSSSLPKSLASSFTQTETPSSKYTPTTESSTSRNGTESSYSAANASRPAIGSSKPASESYYSSRAATASQTNPSIGEPRSAPRSATDPPSRAESEPYPSSRLVSGPASQNGTEPASDPPSKYASRPLTGPASRNGSEPSADPGPSSRPGSELHSASKSGTSTPRSTHGTAQSAPNTESSTPSTTSTARSNATPGSAPDSGSDPKYDAPSTPHTQPGSQNSLSTTRPHDYAVDIGSVDMHHLKSTELSHPALRTLTNQSYTRESILLATDTIMSVAPAQPYTKAKYGTIDRDGNQISYKSPTNTRRVSALASDASARRPRRPLSTLEPKVSPQQPDKDQVRRPFSTYNALQ</sequence>
<evidence type="ECO:0000313" key="2">
    <source>
        <dbReference type="Proteomes" id="UP001165960"/>
    </source>
</evidence>
<gene>
    <name evidence="1" type="ORF">DSO57_1034875</name>
</gene>
<accession>A0ACC2REJ0</accession>
<keyword evidence="2" id="KW-1185">Reference proteome</keyword>
<evidence type="ECO:0000313" key="1">
    <source>
        <dbReference type="EMBL" id="KAJ9048459.1"/>
    </source>
</evidence>
<name>A0ACC2REJ0_9FUNG</name>